<gene>
    <name evidence="13" type="ORF">NCTC11951_00807</name>
</gene>
<dbReference type="GO" id="GO:0030288">
    <property type="term" value="C:outer membrane-bounded periplasmic space"/>
    <property type="evidence" value="ECO:0007669"/>
    <property type="project" value="InterPro"/>
</dbReference>
<dbReference type="InterPro" id="IPR006260">
    <property type="entry name" value="TonB/TolA_C"/>
</dbReference>
<evidence type="ECO:0000256" key="11">
    <source>
        <dbReference type="SAM" id="Phobius"/>
    </source>
</evidence>
<dbReference type="GO" id="GO:0055085">
    <property type="term" value="P:transmembrane transport"/>
    <property type="evidence" value="ECO:0007669"/>
    <property type="project" value="InterPro"/>
</dbReference>
<evidence type="ECO:0000256" key="7">
    <source>
        <dbReference type="ARBA" id="ARBA00022927"/>
    </source>
</evidence>
<dbReference type="Pfam" id="PF03544">
    <property type="entry name" value="TonB_C"/>
    <property type="match status" value="1"/>
</dbReference>
<evidence type="ECO:0000256" key="4">
    <source>
        <dbReference type="ARBA" id="ARBA00022475"/>
    </source>
</evidence>
<dbReference type="EMBL" id="LR134359">
    <property type="protein sequence ID" value="VEG61450.1"/>
    <property type="molecule type" value="Genomic_DNA"/>
</dbReference>
<feature type="region of interest" description="Disordered" evidence="10">
    <location>
        <begin position="108"/>
        <end position="138"/>
    </location>
</feature>
<dbReference type="AlphaFoldDB" id="A0A3S4S735"/>
<sequence length="235" mass="27358">MRMFISNHKNQSSLITLFVFTPLFFVFLYSKNFLHIQPNDIIKENKFNMAIKHFVQNSSDIKPTQPTQTIQEPSNIQPKEPVQEIIKKPKPRKEKPIIKPKKIIPPTNAKAISQSKKDTSSQQPIAQQQTPQTNSYQSVSLTSNSELLKEIKSAIDEALIYPRQARKMRMSGEVLVEFTWTKNKKLENLKILKPSKYDFLNKSALETIHIASKKFPQYEKTFHIKIPLIYKLNYK</sequence>
<name>A0A3S4S735_CAMJU</name>
<evidence type="ECO:0000256" key="8">
    <source>
        <dbReference type="ARBA" id="ARBA00022989"/>
    </source>
</evidence>
<feature type="compositionally biased region" description="Low complexity" evidence="10">
    <location>
        <begin position="120"/>
        <end position="133"/>
    </location>
</feature>
<evidence type="ECO:0000256" key="3">
    <source>
        <dbReference type="ARBA" id="ARBA00022448"/>
    </source>
</evidence>
<evidence type="ECO:0000256" key="2">
    <source>
        <dbReference type="ARBA" id="ARBA00006555"/>
    </source>
</evidence>
<evidence type="ECO:0000256" key="9">
    <source>
        <dbReference type="ARBA" id="ARBA00023136"/>
    </source>
</evidence>
<proteinExistence type="inferred from homology"/>
<keyword evidence="7" id="KW-0653">Protein transport</keyword>
<keyword evidence="5" id="KW-0997">Cell inner membrane</keyword>
<evidence type="ECO:0000256" key="6">
    <source>
        <dbReference type="ARBA" id="ARBA00022692"/>
    </source>
</evidence>
<evidence type="ECO:0000259" key="12">
    <source>
        <dbReference type="PROSITE" id="PS52015"/>
    </source>
</evidence>
<protein>
    <submittedName>
        <fullName evidence="13">Protein TonB</fullName>
    </submittedName>
</protein>
<keyword evidence="6 11" id="KW-0812">Transmembrane</keyword>
<dbReference type="GO" id="GO:0031992">
    <property type="term" value="F:energy transducer activity"/>
    <property type="evidence" value="ECO:0007669"/>
    <property type="project" value="InterPro"/>
</dbReference>
<dbReference type="NCBIfam" id="TIGR01352">
    <property type="entry name" value="tonB_Cterm"/>
    <property type="match status" value="1"/>
</dbReference>
<comment type="subcellular location">
    <subcellularLocation>
        <location evidence="1">Cell inner membrane</location>
        <topology evidence="1">Single-pass membrane protein</topology>
        <orientation evidence="1">Periplasmic side</orientation>
    </subcellularLocation>
</comment>
<evidence type="ECO:0000256" key="10">
    <source>
        <dbReference type="SAM" id="MobiDB-lite"/>
    </source>
</evidence>
<dbReference type="SUPFAM" id="SSF74653">
    <property type="entry name" value="TolA/TonB C-terminal domain"/>
    <property type="match status" value="1"/>
</dbReference>
<feature type="region of interest" description="Disordered" evidence="10">
    <location>
        <begin position="60"/>
        <end position="82"/>
    </location>
</feature>
<dbReference type="InterPro" id="IPR051045">
    <property type="entry name" value="TonB-dependent_transducer"/>
</dbReference>
<dbReference type="PANTHER" id="PTHR33446:SF2">
    <property type="entry name" value="PROTEIN TONB"/>
    <property type="match status" value="1"/>
</dbReference>
<evidence type="ECO:0000313" key="14">
    <source>
        <dbReference type="Proteomes" id="UP000275504"/>
    </source>
</evidence>
<keyword evidence="3" id="KW-0813">Transport</keyword>
<feature type="domain" description="TonB C-terminal" evidence="12">
    <location>
        <begin position="146"/>
        <end position="235"/>
    </location>
</feature>
<accession>A0A3S4S735</accession>
<evidence type="ECO:0000256" key="1">
    <source>
        <dbReference type="ARBA" id="ARBA00004383"/>
    </source>
</evidence>
<evidence type="ECO:0000313" key="13">
    <source>
        <dbReference type="EMBL" id="VEG61450.1"/>
    </source>
</evidence>
<dbReference type="GO" id="GO:0015891">
    <property type="term" value="P:siderophore transport"/>
    <property type="evidence" value="ECO:0007669"/>
    <property type="project" value="InterPro"/>
</dbReference>
<dbReference type="Gene3D" id="3.30.1150.10">
    <property type="match status" value="1"/>
</dbReference>
<organism evidence="13 14">
    <name type="scientific">Campylobacter jejuni subsp. doylei</name>
    <dbReference type="NCBI Taxonomy" id="32021"/>
    <lineage>
        <taxon>Bacteria</taxon>
        <taxon>Pseudomonadati</taxon>
        <taxon>Campylobacterota</taxon>
        <taxon>Epsilonproteobacteria</taxon>
        <taxon>Campylobacterales</taxon>
        <taxon>Campylobacteraceae</taxon>
        <taxon>Campylobacter</taxon>
    </lineage>
</organism>
<keyword evidence="8 11" id="KW-1133">Transmembrane helix</keyword>
<dbReference type="PRINTS" id="PR01374">
    <property type="entry name" value="TONBPROTEIN"/>
</dbReference>
<dbReference type="Proteomes" id="UP000275504">
    <property type="component" value="Chromosome"/>
</dbReference>
<dbReference type="GO" id="GO:0015031">
    <property type="term" value="P:protein transport"/>
    <property type="evidence" value="ECO:0007669"/>
    <property type="project" value="UniProtKB-KW"/>
</dbReference>
<dbReference type="PROSITE" id="PS52015">
    <property type="entry name" value="TONB_CTD"/>
    <property type="match status" value="1"/>
</dbReference>
<feature type="compositionally biased region" description="Polar residues" evidence="10">
    <location>
        <begin position="60"/>
        <end position="77"/>
    </location>
</feature>
<dbReference type="GO" id="GO:0098797">
    <property type="term" value="C:plasma membrane protein complex"/>
    <property type="evidence" value="ECO:0007669"/>
    <property type="project" value="TreeGrafter"/>
</dbReference>
<keyword evidence="9 11" id="KW-0472">Membrane</keyword>
<evidence type="ECO:0000256" key="5">
    <source>
        <dbReference type="ARBA" id="ARBA00022519"/>
    </source>
</evidence>
<feature type="transmembrane region" description="Helical" evidence="11">
    <location>
        <begin position="12"/>
        <end position="30"/>
    </location>
</feature>
<comment type="similarity">
    <text evidence="2">Belongs to the TonB family.</text>
</comment>
<dbReference type="PANTHER" id="PTHR33446">
    <property type="entry name" value="PROTEIN TONB-RELATED"/>
    <property type="match status" value="1"/>
</dbReference>
<keyword evidence="4" id="KW-1003">Cell membrane</keyword>
<dbReference type="InterPro" id="IPR003538">
    <property type="entry name" value="TonB"/>
</dbReference>
<dbReference type="InterPro" id="IPR037682">
    <property type="entry name" value="TonB_C"/>
</dbReference>
<reference evidence="13 14" key="1">
    <citation type="submission" date="2018-12" db="EMBL/GenBank/DDBJ databases">
        <authorList>
            <consortium name="Pathogen Informatics"/>
        </authorList>
    </citation>
    <scope>NUCLEOTIDE SEQUENCE [LARGE SCALE GENOMIC DNA]</scope>
    <source>
        <strain evidence="13 14">NCTC11951</strain>
    </source>
</reference>